<evidence type="ECO:0000313" key="2">
    <source>
        <dbReference type="EMBL" id="CAE7707381.1"/>
    </source>
</evidence>
<dbReference type="EMBL" id="CAJNIZ010044988">
    <property type="protein sequence ID" value="CAE7707381.1"/>
    <property type="molecule type" value="Genomic_DNA"/>
</dbReference>
<accession>A0A812X4F9</accession>
<sequence length="270" mass="29541">MRLSVATVPSLRLYIFYRVIVAITANAFFGASSASISDVFGRGSAAFAEATSRVQRFALMAMLTGTYAGRFVKEPQHAFAAVGCMQLLAAACVGLCVTETLPAKGTMDWSLNTVSPLSSWSFFRKSKALAVLAVLCTAMELPSHVNIDAVYRRQKFGERWGNERDSSQMVVYQIAGVLSTFFRAPLIAKLGQQGACRLEAWCTVIMNLNNALAWRPSLLYLNPLLCVFQCGGLAQLGEQTVSCSNRFLVTSFHAIKKTRYPHLQALEETG</sequence>
<evidence type="ECO:0000313" key="3">
    <source>
        <dbReference type="Proteomes" id="UP000649617"/>
    </source>
</evidence>
<feature type="transmembrane region" description="Helical" evidence="1">
    <location>
        <begin position="15"/>
        <end position="36"/>
    </location>
</feature>
<protein>
    <submittedName>
        <fullName evidence="2">Uncharacterized protein</fullName>
    </submittedName>
</protein>
<reference evidence="2" key="1">
    <citation type="submission" date="2021-02" db="EMBL/GenBank/DDBJ databases">
        <authorList>
            <person name="Dougan E. K."/>
            <person name="Rhodes N."/>
            <person name="Thang M."/>
            <person name="Chan C."/>
        </authorList>
    </citation>
    <scope>NUCLEOTIDE SEQUENCE</scope>
</reference>
<evidence type="ECO:0000256" key="1">
    <source>
        <dbReference type="SAM" id="Phobius"/>
    </source>
</evidence>
<organism evidence="2 3">
    <name type="scientific">Symbiodinium pilosum</name>
    <name type="common">Dinoflagellate</name>
    <dbReference type="NCBI Taxonomy" id="2952"/>
    <lineage>
        <taxon>Eukaryota</taxon>
        <taxon>Sar</taxon>
        <taxon>Alveolata</taxon>
        <taxon>Dinophyceae</taxon>
        <taxon>Suessiales</taxon>
        <taxon>Symbiodiniaceae</taxon>
        <taxon>Symbiodinium</taxon>
    </lineage>
</organism>
<keyword evidence="3" id="KW-1185">Reference proteome</keyword>
<dbReference type="InterPro" id="IPR036259">
    <property type="entry name" value="MFS_trans_sf"/>
</dbReference>
<gene>
    <name evidence="2" type="ORF">SPIL2461_LOCUS19988</name>
</gene>
<dbReference type="OrthoDB" id="422373at2759"/>
<keyword evidence="1" id="KW-0812">Transmembrane</keyword>
<dbReference type="Proteomes" id="UP000649617">
    <property type="component" value="Unassembled WGS sequence"/>
</dbReference>
<dbReference type="AlphaFoldDB" id="A0A812X4F9"/>
<name>A0A812X4F9_SYMPI</name>
<proteinExistence type="predicted"/>
<keyword evidence="1" id="KW-1133">Transmembrane helix</keyword>
<dbReference type="SUPFAM" id="SSF103473">
    <property type="entry name" value="MFS general substrate transporter"/>
    <property type="match status" value="1"/>
</dbReference>
<comment type="caution">
    <text evidence="2">The sequence shown here is derived from an EMBL/GenBank/DDBJ whole genome shotgun (WGS) entry which is preliminary data.</text>
</comment>
<keyword evidence="1" id="KW-0472">Membrane</keyword>